<protein>
    <submittedName>
        <fullName evidence="2">Uncharacterized protein</fullName>
    </submittedName>
</protein>
<dbReference type="KEGG" id="rpe:RPE_0492"/>
<dbReference type="STRING" id="316055.RPE_0492"/>
<organism evidence="2">
    <name type="scientific">Rhodopseudomonas palustris (strain BisA53)</name>
    <dbReference type="NCBI Taxonomy" id="316055"/>
    <lineage>
        <taxon>Bacteria</taxon>
        <taxon>Pseudomonadati</taxon>
        <taxon>Pseudomonadota</taxon>
        <taxon>Alphaproteobacteria</taxon>
        <taxon>Hyphomicrobiales</taxon>
        <taxon>Nitrobacteraceae</taxon>
        <taxon>Rhodopseudomonas</taxon>
    </lineage>
</organism>
<gene>
    <name evidence="2" type="ordered locus">RPE_0492</name>
</gene>
<name>Q07UD3_RHOP5</name>
<accession>Q07UD3</accession>
<dbReference type="OrthoDB" id="8373447at2"/>
<proteinExistence type="predicted"/>
<evidence type="ECO:0000313" key="2">
    <source>
        <dbReference type="EMBL" id="ABJ04451.1"/>
    </source>
</evidence>
<feature type="coiled-coil region" evidence="1">
    <location>
        <begin position="44"/>
        <end position="104"/>
    </location>
</feature>
<evidence type="ECO:0000256" key="1">
    <source>
        <dbReference type="SAM" id="Coils"/>
    </source>
</evidence>
<dbReference type="HOGENOM" id="CLU_2274363_0_0_5"/>
<dbReference type="EMBL" id="CP000463">
    <property type="protein sequence ID" value="ABJ04451.1"/>
    <property type="molecule type" value="Genomic_DNA"/>
</dbReference>
<dbReference type="AlphaFoldDB" id="Q07UD3"/>
<reference evidence="2" key="1">
    <citation type="submission" date="2006-09" db="EMBL/GenBank/DDBJ databases">
        <title>Complete sequence of Rhodopseudomonas palustris BisA53.</title>
        <authorList>
            <consortium name="US DOE Joint Genome Institute"/>
            <person name="Copeland A."/>
            <person name="Lucas S."/>
            <person name="Lapidus A."/>
            <person name="Barry K."/>
            <person name="Detter J.C."/>
            <person name="Glavina del Rio T."/>
            <person name="Hammon N."/>
            <person name="Israni S."/>
            <person name="Dalin E."/>
            <person name="Tice H."/>
            <person name="Pitluck S."/>
            <person name="Chain P."/>
            <person name="Malfatti S."/>
            <person name="Shin M."/>
            <person name="Vergez L."/>
            <person name="Schmutz J."/>
            <person name="Larimer F."/>
            <person name="Land M."/>
            <person name="Hauser L."/>
            <person name="Pelletier D.A."/>
            <person name="Kyrpides N."/>
            <person name="Kim E."/>
            <person name="Harwood C.S."/>
            <person name="Oda Y."/>
            <person name="Richardson P."/>
        </authorList>
    </citation>
    <scope>NUCLEOTIDE SEQUENCE [LARGE SCALE GENOMIC DNA]</scope>
    <source>
        <strain evidence="2">BisA53</strain>
    </source>
</reference>
<sequence>MPDDDPISLDLLARLCQQILQETRATRKEVADVRTLCLQTGDFARRIERRIAEQRDDLELMLKAELGGSLANMQTQFEAHLQPIEDRLRGVDALQQRVDALEQKS</sequence>
<keyword evidence="1" id="KW-0175">Coiled coil</keyword>